<dbReference type="STRING" id="6573.A0A210PN36"/>
<evidence type="ECO:0000313" key="2">
    <source>
        <dbReference type="Proteomes" id="UP000242188"/>
    </source>
</evidence>
<accession>A0A210PN36</accession>
<name>A0A210PN36_MIZYE</name>
<dbReference type="Pfam" id="PF14964">
    <property type="entry name" value="INTS15"/>
    <property type="match status" value="1"/>
</dbReference>
<dbReference type="Proteomes" id="UP000242188">
    <property type="component" value="Unassembled WGS sequence"/>
</dbReference>
<dbReference type="PANTHER" id="PTHR14540">
    <property type="entry name" value="INTEGRATOR COMPLEX SUBUNIT 15"/>
    <property type="match status" value="1"/>
</dbReference>
<dbReference type="AlphaFoldDB" id="A0A210PN36"/>
<organism evidence="1 2">
    <name type="scientific">Mizuhopecten yessoensis</name>
    <name type="common">Japanese scallop</name>
    <name type="synonym">Patinopecten yessoensis</name>
    <dbReference type="NCBI Taxonomy" id="6573"/>
    <lineage>
        <taxon>Eukaryota</taxon>
        <taxon>Metazoa</taxon>
        <taxon>Spiralia</taxon>
        <taxon>Lophotrochozoa</taxon>
        <taxon>Mollusca</taxon>
        <taxon>Bivalvia</taxon>
        <taxon>Autobranchia</taxon>
        <taxon>Pteriomorphia</taxon>
        <taxon>Pectinida</taxon>
        <taxon>Pectinoidea</taxon>
        <taxon>Pectinidae</taxon>
        <taxon>Mizuhopecten</taxon>
    </lineage>
</organism>
<gene>
    <name evidence="1" type="ORF">KP79_PYT05562</name>
</gene>
<evidence type="ECO:0000313" key="1">
    <source>
        <dbReference type="EMBL" id="OWF37874.1"/>
    </source>
</evidence>
<proteinExistence type="predicted"/>
<dbReference type="InterPro" id="IPR027844">
    <property type="entry name" value="INTS15"/>
</dbReference>
<keyword evidence="2" id="KW-1185">Reference proteome</keyword>
<dbReference type="PANTHER" id="PTHR14540:SF2">
    <property type="entry name" value="INTEGRATOR COMPLEX SUBUNIT 15"/>
    <property type="match status" value="1"/>
</dbReference>
<dbReference type="OrthoDB" id="5861309at2759"/>
<sequence length="384" mass="42509">MSKILKRLSVLEFPESSRIALQYLTSCFTSSSGGAIPGLGGGAENFAVEVSQDYVLFKSATGRTRGPQKKLNAIQELQLLEMVCSCLQGAPQSSRFSIFSVIFGGSIEVAKTTLLTKLVSMALSIGSGAVLDCAALWMQEQGCHSSTVCDLVQRLVEDYCLLFPEISNTFQTLPSVSPLFTCNFITAVATIYPFHEISRAPPAILLDYITSWVSGDPCLCSESVRLVRIQASFSCPFFGLVQWCTLGQILCTTQCEPDLQSNNKLHSDKTKTFSLLSKLHFSILQSFQAYKSMELNQELFHMSHFLSIARELVRLYQLNKDKIQEEEFQTLVDRLGQIIQVAIVTGGLKLSSGKEILTLCEILPQNRLLQIIARPWTTQPMDTS</sequence>
<reference evidence="1 2" key="1">
    <citation type="journal article" date="2017" name="Nat. Ecol. Evol.">
        <title>Scallop genome provides insights into evolution of bilaterian karyotype and development.</title>
        <authorList>
            <person name="Wang S."/>
            <person name="Zhang J."/>
            <person name="Jiao W."/>
            <person name="Li J."/>
            <person name="Xun X."/>
            <person name="Sun Y."/>
            <person name="Guo X."/>
            <person name="Huan P."/>
            <person name="Dong B."/>
            <person name="Zhang L."/>
            <person name="Hu X."/>
            <person name="Sun X."/>
            <person name="Wang J."/>
            <person name="Zhao C."/>
            <person name="Wang Y."/>
            <person name="Wang D."/>
            <person name="Huang X."/>
            <person name="Wang R."/>
            <person name="Lv J."/>
            <person name="Li Y."/>
            <person name="Zhang Z."/>
            <person name="Liu B."/>
            <person name="Lu W."/>
            <person name="Hui Y."/>
            <person name="Liang J."/>
            <person name="Zhou Z."/>
            <person name="Hou R."/>
            <person name="Li X."/>
            <person name="Liu Y."/>
            <person name="Li H."/>
            <person name="Ning X."/>
            <person name="Lin Y."/>
            <person name="Zhao L."/>
            <person name="Xing Q."/>
            <person name="Dou J."/>
            <person name="Li Y."/>
            <person name="Mao J."/>
            <person name="Guo H."/>
            <person name="Dou H."/>
            <person name="Li T."/>
            <person name="Mu C."/>
            <person name="Jiang W."/>
            <person name="Fu Q."/>
            <person name="Fu X."/>
            <person name="Miao Y."/>
            <person name="Liu J."/>
            <person name="Yu Q."/>
            <person name="Li R."/>
            <person name="Liao H."/>
            <person name="Li X."/>
            <person name="Kong Y."/>
            <person name="Jiang Z."/>
            <person name="Chourrout D."/>
            <person name="Li R."/>
            <person name="Bao Z."/>
        </authorList>
    </citation>
    <scope>NUCLEOTIDE SEQUENCE [LARGE SCALE GENOMIC DNA]</scope>
    <source>
        <strain evidence="1 2">PY_sf001</strain>
    </source>
</reference>
<comment type="caution">
    <text evidence="1">The sequence shown here is derived from an EMBL/GenBank/DDBJ whole genome shotgun (WGS) entry which is preliminary data.</text>
</comment>
<dbReference type="EMBL" id="NEDP02005577">
    <property type="protein sequence ID" value="OWF37874.1"/>
    <property type="molecule type" value="Genomic_DNA"/>
</dbReference>
<protein>
    <submittedName>
        <fullName evidence="1">Uncharacterized protein</fullName>
    </submittedName>
</protein>